<protein>
    <recommendedName>
        <fullName evidence="1">HAT C-terminal dimerisation domain-containing protein</fullName>
    </recommendedName>
</protein>
<dbReference type="PANTHER" id="PTHR11697:SF231">
    <property type="entry name" value="TTF-TYPE DOMAIN-CONTAINING PROTEIN"/>
    <property type="match status" value="1"/>
</dbReference>
<dbReference type="Proteomes" id="UP001459277">
    <property type="component" value="Unassembled WGS sequence"/>
</dbReference>
<name>A0AAW2BDP9_9ROSI</name>
<evidence type="ECO:0000313" key="2">
    <source>
        <dbReference type="EMBL" id="KAK9984081.1"/>
    </source>
</evidence>
<accession>A0AAW2BDP9</accession>
<dbReference type="PANTHER" id="PTHR11697">
    <property type="entry name" value="GENERAL TRANSCRIPTION FACTOR 2-RELATED ZINC FINGER PROTEIN"/>
    <property type="match status" value="1"/>
</dbReference>
<feature type="domain" description="HAT C-terminal dimerisation" evidence="1">
    <location>
        <begin position="55"/>
        <end position="126"/>
    </location>
</feature>
<proteinExistence type="predicted"/>
<dbReference type="InterPro" id="IPR055298">
    <property type="entry name" value="AtLOH3-like"/>
</dbReference>
<dbReference type="Pfam" id="PF05699">
    <property type="entry name" value="Dimer_Tnp_hAT"/>
    <property type="match status" value="1"/>
</dbReference>
<gene>
    <name evidence="2" type="ORF">SO802_033606</name>
</gene>
<organism evidence="2 3">
    <name type="scientific">Lithocarpus litseifolius</name>
    <dbReference type="NCBI Taxonomy" id="425828"/>
    <lineage>
        <taxon>Eukaryota</taxon>
        <taxon>Viridiplantae</taxon>
        <taxon>Streptophyta</taxon>
        <taxon>Embryophyta</taxon>
        <taxon>Tracheophyta</taxon>
        <taxon>Spermatophyta</taxon>
        <taxon>Magnoliopsida</taxon>
        <taxon>eudicotyledons</taxon>
        <taxon>Gunneridae</taxon>
        <taxon>Pentapetalae</taxon>
        <taxon>rosids</taxon>
        <taxon>fabids</taxon>
        <taxon>Fagales</taxon>
        <taxon>Fagaceae</taxon>
        <taxon>Lithocarpus</taxon>
    </lineage>
</organism>
<evidence type="ECO:0000313" key="3">
    <source>
        <dbReference type="Proteomes" id="UP001459277"/>
    </source>
</evidence>
<dbReference type="GO" id="GO:0046983">
    <property type="term" value="F:protein dimerization activity"/>
    <property type="evidence" value="ECO:0007669"/>
    <property type="project" value="InterPro"/>
</dbReference>
<reference evidence="2 3" key="1">
    <citation type="submission" date="2024-01" db="EMBL/GenBank/DDBJ databases">
        <title>A telomere-to-telomere, gap-free genome of sweet tea (Lithocarpus litseifolius).</title>
        <authorList>
            <person name="Zhou J."/>
        </authorList>
    </citation>
    <scope>NUCLEOTIDE SEQUENCE [LARGE SCALE GENOMIC DNA]</scope>
    <source>
        <strain evidence="2">Zhou-2022a</strain>
        <tissue evidence="2">Leaf</tissue>
    </source>
</reference>
<dbReference type="EMBL" id="JAZDWU010000012">
    <property type="protein sequence ID" value="KAK9984081.1"/>
    <property type="molecule type" value="Genomic_DNA"/>
</dbReference>
<keyword evidence="3" id="KW-1185">Reference proteome</keyword>
<dbReference type="InterPro" id="IPR012337">
    <property type="entry name" value="RNaseH-like_sf"/>
</dbReference>
<dbReference type="InterPro" id="IPR008906">
    <property type="entry name" value="HATC_C_dom"/>
</dbReference>
<dbReference type="AlphaFoldDB" id="A0AAW2BDP9"/>
<evidence type="ECO:0000259" key="1">
    <source>
        <dbReference type="Pfam" id="PF05699"/>
    </source>
</evidence>
<sequence length="146" mass="16686">MVPRHDGDAVKHARRLTRATPARPLHPLAPLLDLLQPGPAFTATVQDPELKKLKSLSELSQWLVRTGNSEYYKLVYRMVRLMLTLPVFTATTERAFSAIKVVKTDLRNKIENDFLTDSLMLYIEKDIASTFSLDSIVDDFENLKER</sequence>
<comment type="caution">
    <text evidence="2">The sequence shown here is derived from an EMBL/GenBank/DDBJ whole genome shotgun (WGS) entry which is preliminary data.</text>
</comment>
<dbReference type="SUPFAM" id="SSF53098">
    <property type="entry name" value="Ribonuclease H-like"/>
    <property type="match status" value="1"/>
</dbReference>